<proteinExistence type="predicted"/>
<name>A0A5B7G5R4_PORTR</name>
<protein>
    <submittedName>
        <fullName evidence="1">Uncharacterized protein</fullName>
    </submittedName>
</protein>
<reference evidence="1 2" key="1">
    <citation type="submission" date="2019-05" db="EMBL/GenBank/DDBJ databases">
        <title>Another draft genome of Portunus trituberculatus and its Hox gene families provides insights of decapod evolution.</title>
        <authorList>
            <person name="Jeong J.-H."/>
            <person name="Song I."/>
            <person name="Kim S."/>
            <person name="Choi T."/>
            <person name="Kim D."/>
            <person name="Ryu S."/>
            <person name="Kim W."/>
        </authorList>
    </citation>
    <scope>NUCLEOTIDE SEQUENCE [LARGE SCALE GENOMIC DNA]</scope>
    <source>
        <tissue evidence="1">Muscle</tissue>
    </source>
</reference>
<dbReference type="Proteomes" id="UP000324222">
    <property type="component" value="Unassembled WGS sequence"/>
</dbReference>
<sequence length="112" mass="12134">MTGLCEEGVLYHYRGKKGGMLVHNKQLRSNLLSKDDEAEAFSWFNSSLNGYLFLCACAEAAVEWSASGSGEAGRGTILSSLASDVDNIRLPSRGMKLAINHSFDCDFGQGDH</sequence>
<dbReference type="AlphaFoldDB" id="A0A5B7G5R4"/>
<dbReference type="EMBL" id="VSRR010011258">
    <property type="protein sequence ID" value="MPC52927.1"/>
    <property type="molecule type" value="Genomic_DNA"/>
</dbReference>
<evidence type="ECO:0000313" key="2">
    <source>
        <dbReference type="Proteomes" id="UP000324222"/>
    </source>
</evidence>
<comment type="caution">
    <text evidence="1">The sequence shown here is derived from an EMBL/GenBank/DDBJ whole genome shotgun (WGS) entry which is preliminary data.</text>
</comment>
<organism evidence="1 2">
    <name type="scientific">Portunus trituberculatus</name>
    <name type="common">Swimming crab</name>
    <name type="synonym">Neptunus trituberculatus</name>
    <dbReference type="NCBI Taxonomy" id="210409"/>
    <lineage>
        <taxon>Eukaryota</taxon>
        <taxon>Metazoa</taxon>
        <taxon>Ecdysozoa</taxon>
        <taxon>Arthropoda</taxon>
        <taxon>Crustacea</taxon>
        <taxon>Multicrustacea</taxon>
        <taxon>Malacostraca</taxon>
        <taxon>Eumalacostraca</taxon>
        <taxon>Eucarida</taxon>
        <taxon>Decapoda</taxon>
        <taxon>Pleocyemata</taxon>
        <taxon>Brachyura</taxon>
        <taxon>Eubrachyura</taxon>
        <taxon>Portunoidea</taxon>
        <taxon>Portunidae</taxon>
        <taxon>Portuninae</taxon>
        <taxon>Portunus</taxon>
    </lineage>
</organism>
<evidence type="ECO:0000313" key="1">
    <source>
        <dbReference type="EMBL" id="MPC52927.1"/>
    </source>
</evidence>
<keyword evidence="2" id="KW-1185">Reference proteome</keyword>
<gene>
    <name evidence="1" type="ORF">E2C01_046808</name>
</gene>
<accession>A0A5B7G5R4</accession>